<comment type="caution">
    <text evidence="5">The sequence shown here is derived from an EMBL/GenBank/DDBJ whole genome shotgun (WGS) entry which is preliminary data.</text>
</comment>
<keyword evidence="3" id="KW-0804">Transcription</keyword>
<dbReference type="InterPro" id="IPR011711">
    <property type="entry name" value="GntR_C"/>
</dbReference>
<feature type="domain" description="HTH gntR-type" evidence="4">
    <location>
        <begin position="9"/>
        <end position="76"/>
    </location>
</feature>
<dbReference type="PANTHER" id="PTHR43537:SF45">
    <property type="entry name" value="GNTR FAMILY REGULATORY PROTEIN"/>
    <property type="match status" value="1"/>
</dbReference>
<dbReference type="Gene3D" id="1.10.10.10">
    <property type="entry name" value="Winged helix-like DNA-binding domain superfamily/Winged helix DNA-binding domain"/>
    <property type="match status" value="1"/>
</dbReference>
<dbReference type="InterPro" id="IPR000524">
    <property type="entry name" value="Tscrpt_reg_HTH_GntR"/>
</dbReference>
<evidence type="ECO:0000256" key="2">
    <source>
        <dbReference type="ARBA" id="ARBA00023125"/>
    </source>
</evidence>
<protein>
    <submittedName>
        <fullName evidence="5">GntR family transcriptional regulator</fullName>
    </submittedName>
</protein>
<dbReference type="InterPro" id="IPR008920">
    <property type="entry name" value="TF_FadR/GntR_C"/>
</dbReference>
<keyword evidence="1" id="KW-0805">Transcription regulation</keyword>
<evidence type="ECO:0000256" key="1">
    <source>
        <dbReference type="ARBA" id="ARBA00023015"/>
    </source>
</evidence>
<keyword evidence="6" id="KW-1185">Reference proteome</keyword>
<dbReference type="Pfam" id="PF00392">
    <property type="entry name" value="GntR"/>
    <property type="match status" value="1"/>
</dbReference>
<evidence type="ECO:0000256" key="3">
    <source>
        <dbReference type="ARBA" id="ARBA00023163"/>
    </source>
</evidence>
<dbReference type="Gene3D" id="1.20.120.530">
    <property type="entry name" value="GntR ligand-binding domain-like"/>
    <property type="match status" value="1"/>
</dbReference>
<dbReference type="PROSITE" id="PS50949">
    <property type="entry name" value="HTH_GNTR"/>
    <property type="match status" value="1"/>
</dbReference>
<dbReference type="InterPro" id="IPR036390">
    <property type="entry name" value="WH_DNA-bd_sf"/>
</dbReference>
<evidence type="ECO:0000313" key="5">
    <source>
        <dbReference type="EMBL" id="MCC2033204.1"/>
    </source>
</evidence>
<keyword evidence="2" id="KW-0238">DNA-binding</keyword>
<accession>A0A9X1LW91</accession>
<gene>
    <name evidence="5" type="ORF">KEC57_13540</name>
</gene>
<dbReference type="GO" id="GO:0003700">
    <property type="term" value="F:DNA-binding transcription factor activity"/>
    <property type="evidence" value="ECO:0007669"/>
    <property type="project" value="InterPro"/>
</dbReference>
<dbReference type="PANTHER" id="PTHR43537">
    <property type="entry name" value="TRANSCRIPTIONAL REGULATOR, GNTR FAMILY"/>
    <property type="match status" value="1"/>
</dbReference>
<dbReference type="EMBL" id="JAGTTN010000004">
    <property type="protein sequence ID" value="MCC2033204.1"/>
    <property type="molecule type" value="Genomic_DNA"/>
</dbReference>
<evidence type="ECO:0000259" key="4">
    <source>
        <dbReference type="PROSITE" id="PS50949"/>
    </source>
</evidence>
<organism evidence="5 6">
    <name type="scientific">Microbacterium allomyrinae</name>
    <dbReference type="NCBI Taxonomy" id="2830666"/>
    <lineage>
        <taxon>Bacteria</taxon>
        <taxon>Bacillati</taxon>
        <taxon>Actinomycetota</taxon>
        <taxon>Actinomycetes</taxon>
        <taxon>Micrococcales</taxon>
        <taxon>Microbacteriaceae</taxon>
        <taxon>Microbacterium</taxon>
    </lineage>
</organism>
<sequence length="233" mass="26686">MKGRKRAARSRREVAYLEIRRMALEGEFPFWQRLPEEGIAEQLGVSRTPVREAFARLDSDGILSRYDDGGYYVAEPNLIDLRDLYELRLTLELRGILRAAEEGVEHDPELLEALRAEWLRIQAEPPPADGSFIELDESFHVGLSRASGNLVLTETLESVNIRIRPVRLHDFLDAERIEISIAEHIEILDAVIAHEIEKAADLLSRHIGISLDVVEERAAKAMTKMMRLRSRRR</sequence>
<dbReference type="RefSeq" id="WP_229385169.1">
    <property type="nucleotide sequence ID" value="NZ_JAGTTN010000004.1"/>
</dbReference>
<dbReference type="GO" id="GO:0003677">
    <property type="term" value="F:DNA binding"/>
    <property type="evidence" value="ECO:0007669"/>
    <property type="project" value="UniProtKB-KW"/>
</dbReference>
<dbReference type="InterPro" id="IPR036388">
    <property type="entry name" value="WH-like_DNA-bd_sf"/>
</dbReference>
<reference evidence="5" key="1">
    <citation type="submission" date="2021-04" db="EMBL/GenBank/DDBJ databases">
        <title>Microbacterium tenobrionis sp. nov. and Microbacterium allomyrinae sp. nov., isolated from larvae of Tenobrio molitor and Allomyrina dichotoma, respectively.</title>
        <authorList>
            <person name="Lee S.D."/>
        </authorList>
    </citation>
    <scope>NUCLEOTIDE SEQUENCE</scope>
    <source>
        <strain evidence="5">BWT-G7</strain>
    </source>
</reference>
<dbReference type="PRINTS" id="PR00035">
    <property type="entry name" value="HTHGNTR"/>
</dbReference>
<dbReference type="Proteomes" id="UP001139354">
    <property type="component" value="Unassembled WGS sequence"/>
</dbReference>
<proteinExistence type="predicted"/>
<dbReference type="SUPFAM" id="SSF46785">
    <property type="entry name" value="Winged helix' DNA-binding domain"/>
    <property type="match status" value="1"/>
</dbReference>
<name>A0A9X1LW91_9MICO</name>
<dbReference type="SMART" id="SM00345">
    <property type="entry name" value="HTH_GNTR"/>
    <property type="match status" value="1"/>
</dbReference>
<evidence type="ECO:0000313" key="6">
    <source>
        <dbReference type="Proteomes" id="UP001139354"/>
    </source>
</evidence>
<dbReference type="SMART" id="SM00895">
    <property type="entry name" value="FCD"/>
    <property type="match status" value="1"/>
</dbReference>
<dbReference type="SUPFAM" id="SSF48008">
    <property type="entry name" value="GntR ligand-binding domain-like"/>
    <property type="match status" value="1"/>
</dbReference>
<dbReference type="AlphaFoldDB" id="A0A9X1LW91"/>
<dbReference type="Pfam" id="PF07729">
    <property type="entry name" value="FCD"/>
    <property type="match status" value="1"/>
</dbReference>